<dbReference type="InterPro" id="IPR038718">
    <property type="entry name" value="SNF2-like_sf"/>
</dbReference>
<dbReference type="EMBL" id="MT144588">
    <property type="protein sequence ID" value="QJH93430.1"/>
    <property type="molecule type" value="Genomic_DNA"/>
</dbReference>
<dbReference type="Pfam" id="PF00176">
    <property type="entry name" value="SNF2-rel_dom"/>
    <property type="match status" value="1"/>
</dbReference>
<dbReference type="PROSITE" id="PS51194">
    <property type="entry name" value="HELICASE_CTER"/>
    <property type="match status" value="1"/>
</dbReference>
<evidence type="ECO:0000313" key="3">
    <source>
        <dbReference type="EMBL" id="QJA43861.1"/>
    </source>
</evidence>
<keyword evidence="1" id="KW-0378">Hydrolase</keyword>
<dbReference type="AlphaFoldDB" id="A0A6H1Z8T8"/>
<dbReference type="SUPFAM" id="SSF52540">
    <property type="entry name" value="P-loop containing nucleoside triphosphate hydrolases"/>
    <property type="match status" value="1"/>
</dbReference>
<proteinExistence type="predicted"/>
<name>A0A6H1Z8T8_9ZZZZ</name>
<dbReference type="Gene3D" id="3.40.50.300">
    <property type="entry name" value="P-loop containing nucleotide triphosphate hydrolases"/>
    <property type="match status" value="1"/>
</dbReference>
<dbReference type="InterPro" id="IPR000330">
    <property type="entry name" value="SNF2_N"/>
</dbReference>
<dbReference type="PANTHER" id="PTHR45766:SF6">
    <property type="entry name" value="SWI_SNF-RELATED MATRIX-ASSOCIATED ACTIN-DEPENDENT REGULATOR OF CHROMATIN SUBFAMILY A-LIKE PROTEIN 1"/>
    <property type="match status" value="1"/>
</dbReference>
<protein>
    <submittedName>
        <fullName evidence="3">Putative SNF2-related protein</fullName>
    </submittedName>
</protein>
<dbReference type="GO" id="GO:0016787">
    <property type="term" value="F:hydrolase activity"/>
    <property type="evidence" value="ECO:0007669"/>
    <property type="project" value="UniProtKB-KW"/>
</dbReference>
<organism evidence="3">
    <name type="scientific">viral metagenome</name>
    <dbReference type="NCBI Taxonomy" id="1070528"/>
    <lineage>
        <taxon>unclassified sequences</taxon>
        <taxon>metagenomes</taxon>
        <taxon>organismal metagenomes</taxon>
    </lineage>
</organism>
<dbReference type="PANTHER" id="PTHR45766">
    <property type="entry name" value="DNA ANNEALING HELICASE AND ENDONUCLEASE ZRANB3 FAMILY MEMBER"/>
    <property type="match status" value="1"/>
</dbReference>
<feature type="domain" description="Helicase C-terminal" evidence="2">
    <location>
        <begin position="223"/>
        <end position="395"/>
    </location>
</feature>
<sequence>MGTTPNERLLQEHQWFFIHYDIVGPWLSVLGRAFTAASLVVDESQDVCNFSAQRTKDVIALSKKSTIERRVLLSGTPIPKTRMDLWAQLAIAQPNQWSDTPHKFGVRHLDGKRLSHEEGQGHWVYEGESNTLELRARLAGVYLRYTDEVDSTIPKLKREVIDLSKDVDLTEYWTAQASGVKKKGPKKDKKPSETIKAGNLDISLDAPRIPDQPKTHYPAQLVSLTQLIVLLEKAKARASVSEIVKRTGQYEKLIVFCWMRETAKLIAQELKRYANQAYPADWIVGPVDGSIVEDKRVPYLRKFAELDRGVFVCTRGAFKTSRNELACASLAVQISPGWNPSENIQTEARIKRKGNSHAEVTALYFRVPGTVDDLFLSILEKKAKESRAMADADTQGLHLVADLSPQGLGDAGPDLDAIVAILAEMEEDNDEDE</sequence>
<evidence type="ECO:0000259" key="2">
    <source>
        <dbReference type="PROSITE" id="PS51194"/>
    </source>
</evidence>
<dbReference type="InterPro" id="IPR001650">
    <property type="entry name" value="Helicase_C-like"/>
</dbReference>
<dbReference type="Pfam" id="PF00271">
    <property type="entry name" value="Helicase_C"/>
    <property type="match status" value="1"/>
</dbReference>
<dbReference type="EMBL" id="MT143971">
    <property type="protein sequence ID" value="QJA43861.1"/>
    <property type="molecule type" value="Genomic_DNA"/>
</dbReference>
<gene>
    <name evidence="3" type="ORF">TM448A00064_0040</name>
    <name evidence="4" type="ORF">TM448B00061_0050</name>
</gene>
<reference evidence="3" key="1">
    <citation type="submission" date="2020-03" db="EMBL/GenBank/DDBJ databases">
        <title>The deep terrestrial virosphere.</title>
        <authorList>
            <person name="Holmfeldt K."/>
            <person name="Nilsson E."/>
            <person name="Simone D."/>
            <person name="Lopez-Fernandez M."/>
            <person name="Wu X."/>
            <person name="de Brujin I."/>
            <person name="Lundin D."/>
            <person name="Andersson A."/>
            <person name="Bertilsson S."/>
            <person name="Dopson M."/>
        </authorList>
    </citation>
    <scope>NUCLEOTIDE SEQUENCE</scope>
    <source>
        <strain evidence="3">TM448A00064</strain>
        <strain evidence="4">TM448B00061</strain>
    </source>
</reference>
<evidence type="ECO:0000313" key="4">
    <source>
        <dbReference type="EMBL" id="QJH93430.1"/>
    </source>
</evidence>
<dbReference type="GO" id="GO:0031297">
    <property type="term" value="P:replication fork processing"/>
    <property type="evidence" value="ECO:0007669"/>
    <property type="project" value="TreeGrafter"/>
</dbReference>
<dbReference type="GO" id="GO:0006281">
    <property type="term" value="P:DNA repair"/>
    <property type="evidence" value="ECO:0007669"/>
    <property type="project" value="TreeGrafter"/>
</dbReference>
<dbReference type="GO" id="GO:0005524">
    <property type="term" value="F:ATP binding"/>
    <property type="evidence" value="ECO:0007669"/>
    <property type="project" value="InterPro"/>
</dbReference>
<dbReference type="InterPro" id="IPR027417">
    <property type="entry name" value="P-loop_NTPase"/>
</dbReference>
<evidence type="ECO:0000256" key="1">
    <source>
        <dbReference type="ARBA" id="ARBA00022801"/>
    </source>
</evidence>
<accession>A0A6H1Z8T8</accession>
<dbReference type="Gene3D" id="3.40.50.10810">
    <property type="entry name" value="Tandem AAA-ATPase domain"/>
    <property type="match status" value="1"/>
</dbReference>